<feature type="transmembrane region" description="Helical" evidence="6">
    <location>
        <begin position="290"/>
        <end position="309"/>
    </location>
</feature>
<dbReference type="Pfam" id="PF00892">
    <property type="entry name" value="EamA"/>
    <property type="match status" value="2"/>
</dbReference>
<feature type="transmembrane region" description="Helical" evidence="6">
    <location>
        <begin position="77"/>
        <end position="95"/>
    </location>
</feature>
<sequence length="393" mass="43040">MFMEFFSRLFRQVKLYLAVILLQFGSAGMTIIAKFALNRGMSHYVLVAYRMAIATAVMAPFAVVLERQSRPKMTFSILLKVMLLSLFECFLYSPLLDQNLYYIGMTYTGASFASSMNNILPVLAFAMAWIFGFEKVNIRRLQSQTKILGTIVVVGGVMLMTLIQGRELNLPWTKGRSDHPADQSASATNKQDLMKGSLLIIASCFCWCCFIILQAITLRSYPAQLSLTTLICSSGMVEAVIVGLAFERGNAAVWSVHLDVQLLASLYAGILSGVAYYIMGVVTKEKGPVFLSAFNPLTTIVITILGSFVLAEKIYLGRIIGVVIIFIGLYVVLWGKRRDQLASQSDTGSAARSEQQMSTTTPGQCLGTSNHAAITVSSVVPTDSSVVRTDETV</sequence>
<comment type="subcellular location">
    <subcellularLocation>
        <location evidence="1 6">Membrane</location>
        <topology evidence="1 6">Multi-pass membrane protein</topology>
    </subcellularLocation>
</comment>
<feature type="transmembrane region" description="Helical" evidence="6">
    <location>
        <begin position="258"/>
        <end position="278"/>
    </location>
</feature>
<feature type="transmembrane region" description="Helical" evidence="6">
    <location>
        <begin position="198"/>
        <end position="218"/>
    </location>
</feature>
<feature type="transmembrane region" description="Helical" evidence="6">
    <location>
        <begin position="145"/>
        <end position="163"/>
    </location>
</feature>
<keyword evidence="5 6" id="KW-0472">Membrane</keyword>
<dbReference type="Proteomes" id="UP000811246">
    <property type="component" value="Chromosome 1"/>
</dbReference>
<reference evidence="9" key="1">
    <citation type="submission" date="2021-01" db="EMBL/GenBank/DDBJ databases">
        <authorList>
            <person name="Lovell J.T."/>
            <person name="Bentley N."/>
            <person name="Bhattarai G."/>
            <person name="Jenkins J.W."/>
            <person name="Sreedasyam A."/>
            <person name="Alarcon Y."/>
            <person name="Bock C."/>
            <person name="Boston L."/>
            <person name="Carlson J."/>
            <person name="Cervantes K."/>
            <person name="Clermont K."/>
            <person name="Krom N."/>
            <person name="Kubenka K."/>
            <person name="Mamidi S."/>
            <person name="Mattison C."/>
            <person name="Monteros M."/>
            <person name="Pisani C."/>
            <person name="Plott C."/>
            <person name="Rajasekar S."/>
            <person name="Rhein H.S."/>
            <person name="Rohla C."/>
            <person name="Song M."/>
            <person name="Hilaire R.S."/>
            <person name="Shu S."/>
            <person name="Wells L."/>
            <person name="Wang X."/>
            <person name="Webber J."/>
            <person name="Heerema R.J."/>
            <person name="Klein P."/>
            <person name="Conner P."/>
            <person name="Grauke L."/>
            <person name="Grimwood J."/>
            <person name="Schmutz J."/>
            <person name="Randall J.J."/>
        </authorList>
    </citation>
    <scope>NUCLEOTIDE SEQUENCE</scope>
    <source>
        <tissue evidence="9">Leaf</tissue>
    </source>
</reference>
<feature type="region of interest" description="Disordered" evidence="7">
    <location>
        <begin position="345"/>
        <end position="368"/>
    </location>
</feature>
<dbReference type="AlphaFoldDB" id="A0A922GA40"/>
<evidence type="ECO:0000313" key="10">
    <source>
        <dbReference type="Proteomes" id="UP000811246"/>
    </source>
</evidence>
<dbReference type="GO" id="GO:0016020">
    <property type="term" value="C:membrane"/>
    <property type="evidence" value="ECO:0007669"/>
    <property type="project" value="UniProtKB-SubCell"/>
</dbReference>
<comment type="similarity">
    <text evidence="2 6">Belongs to the drug/metabolite transporter (DMT) superfamily. Plant drug/metabolite exporter (P-DME) (TC 2.A.7.4) family.</text>
</comment>
<evidence type="ECO:0000256" key="5">
    <source>
        <dbReference type="ARBA" id="ARBA00023136"/>
    </source>
</evidence>
<feature type="transmembrane region" description="Helical" evidence="6">
    <location>
        <begin position="43"/>
        <end position="65"/>
    </location>
</feature>
<gene>
    <name evidence="9" type="ORF">I3842_01G284800</name>
</gene>
<dbReference type="InterPro" id="IPR030184">
    <property type="entry name" value="WAT1-related"/>
</dbReference>
<feature type="transmembrane region" description="Helical" evidence="6">
    <location>
        <begin position="115"/>
        <end position="133"/>
    </location>
</feature>
<keyword evidence="4 6" id="KW-1133">Transmembrane helix</keyword>
<evidence type="ECO:0000256" key="7">
    <source>
        <dbReference type="SAM" id="MobiDB-lite"/>
    </source>
</evidence>
<feature type="transmembrane region" description="Helical" evidence="6">
    <location>
        <begin position="315"/>
        <end position="335"/>
    </location>
</feature>
<evidence type="ECO:0000256" key="4">
    <source>
        <dbReference type="ARBA" id="ARBA00022989"/>
    </source>
</evidence>
<evidence type="ECO:0000259" key="8">
    <source>
        <dbReference type="Pfam" id="PF00892"/>
    </source>
</evidence>
<organism evidence="9 10">
    <name type="scientific">Carya illinoinensis</name>
    <name type="common">Pecan</name>
    <dbReference type="NCBI Taxonomy" id="32201"/>
    <lineage>
        <taxon>Eukaryota</taxon>
        <taxon>Viridiplantae</taxon>
        <taxon>Streptophyta</taxon>
        <taxon>Embryophyta</taxon>
        <taxon>Tracheophyta</taxon>
        <taxon>Spermatophyta</taxon>
        <taxon>Magnoliopsida</taxon>
        <taxon>eudicotyledons</taxon>
        <taxon>Gunneridae</taxon>
        <taxon>Pentapetalae</taxon>
        <taxon>rosids</taxon>
        <taxon>fabids</taxon>
        <taxon>Fagales</taxon>
        <taxon>Juglandaceae</taxon>
        <taxon>Carya</taxon>
    </lineage>
</organism>
<feature type="domain" description="EamA" evidence="8">
    <location>
        <begin position="195"/>
        <end position="333"/>
    </location>
</feature>
<accession>A0A922GA40</accession>
<dbReference type="EMBL" id="CM031825">
    <property type="protein sequence ID" value="KAG6734727.1"/>
    <property type="molecule type" value="Genomic_DNA"/>
</dbReference>
<protein>
    <recommendedName>
        <fullName evidence="6">WAT1-related protein</fullName>
    </recommendedName>
</protein>
<dbReference type="PANTHER" id="PTHR31218">
    <property type="entry name" value="WAT1-RELATED PROTEIN"/>
    <property type="match status" value="1"/>
</dbReference>
<feature type="domain" description="EamA" evidence="8">
    <location>
        <begin position="16"/>
        <end position="161"/>
    </location>
</feature>
<evidence type="ECO:0000256" key="2">
    <source>
        <dbReference type="ARBA" id="ARBA00007635"/>
    </source>
</evidence>
<feature type="transmembrane region" description="Helical" evidence="6">
    <location>
        <begin position="225"/>
        <end position="246"/>
    </location>
</feature>
<evidence type="ECO:0000256" key="3">
    <source>
        <dbReference type="ARBA" id="ARBA00022692"/>
    </source>
</evidence>
<evidence type="ECO:0000256" key="6">
    <source>
        <dbReference type="RuleBase" id="RU363077"/>
    </source>
</evidence>
<keyword evidence="3 6" id="KW-0812">Transmembrane</keyword>
<dbReference type="GO" id="GO:0022857">
    <property type="term" value="F:transmembrane transporter activity"/>
    <property type="evidence" value="ECO:0007669"/>
    <property type="project" value="InterPro"/>
</dbReference>
<dbReference type="InterPro" id="IPR000620">
    <property type="entry name" value="EamA_dom"/>
</dbReference>
<evidence type="ECO:0000313" key="9">
    <source>
        <dbReference type="EMBL" id="KAG6734727.1"/>
    </source>
</evidence>
<feature type="transmembrane region" description="Helical" evidence="6">
    <location>
        <begin position="15"/>
        <end position="37"/>
    </location>
</feature>
<evidence type="ECO:0000256" key="1">
    <source>
        <dbReference type="ARBA" id="ARBA00004141"/>
    </source>
</evidence>
<proteinExistence type="inferred from homology"/>
<comment type="caution">
    <text evidence="9">The sequence shown here is derived from an EMBL/GenBank/DDBJ whole genome shotgun (WGS) entry which is preliminary data.</text>
</comment>
<name>A0A922GA40_CARIL</name>